<feature type="transmembrane region" description="Helical" evidence="8">
    <location>
        <begin position="77"/>
        <end position="97"/>
    </location>
</feature>
<feature type="transmembrane region" description="Helical" evidence="8">
    <location>
        <begin position="7"/>
        <end position="26"/>
    </location>
</feature>
<dbReference type="Pfam" id="PF05977">
    <property type="entry name" value="MFS_3"/>
    <property type="match status" value="1"/>
</dbReference>
<dbReference type="InterPro" id="IPR010290">
    <property type="entry name" value="TM_effector"/>
</dbReference>
<feature type="region of interest" description="Disordered" evidence="7">
    <location>
        <begin position="439"/>
        <end position="496"/>
    </location>
</feature>
<evidence type="ECO:0000256" key="2">
    <source>
        <dbReference type="ARBA" id="ARBA00022448"/>
    </source>
</evidence>
<evidence type="ECO:0000256" key="1">
    <source>
        <dbReference type="ARBA" id="ARBA00004651"/>
    </source>
</evidence>
<dbReference type="GO" id="GO:0022857">
    <property type="term" value="F:transmembrane transporter activity"/>
    <property type="evidence" value="ECO:0007669"/>
    <property type="project" value="InterPro"/>
</dbReference>
<feature type="transmembrane region" description="Helical" evidence="8">
    <location>
        <begin position="370"/>
        <end position="393"/>
    </location>
</feature>
<dbReference type="GO" id="GO:0005886">
    <property type="term" value="C:plasma membrane"/>
    <property type="evidence" value="ECO:0007669"/>
    <property type="project" value="UniProtKB-SubCell"/>
</dbReference>
<evidence type="ECO:0000259" key="9">
    <source>
        <dbReference type="PROSITE" id="PS50850"/>
    </source>
</evidence>
<dbReference type="SUPFAM" id="SSF103473">
    <property type="entry name" value="MFS general substrate transporter"/>
    <property type="match status" value="1"/>
</dbReference>
<evidence type="ECO:0000256" key="7">
    <source>
        <dbReference type="SAM" id="MobiDB-lite"/>
    </source>
</evidence>
<organism evidence="10 11">
    <name type="scientific">Orlajensenia flava</name>
    <dbReference type="NCBI Taxonomy" id="2565934"/>
    <lineage>
        <taxon>Bacteria</taxon>
        <taxon>Bacillati</taxon>
        <taxon>Actinomycetota</taxon>
        <taxon>Actinomycetes</taxon>
        <taxon>Micrococcales</taxon>
        <taxon>Microbacteriaceae</taxon>
        <taxon>Orlajensenia</taxon>
    </lineage>
</organism>
<keyword evidence="3" id="KW-1003">Cell membrane</keyword>
<keyword evidence="11" id="KW-1185">Reference proteome</keyword>
<gene>
    <name evidence="10" type="ORF">E6C70_12200</name>
</gene>
<keyword evidence="6 8" id="KW-0472">Membrane</keyword>
<dbReference type="InterPro" id="IPR020846">
    <property type="entry name" value="MFS_dom"/>
</dbReference>
<dbReference type="Proteomes" id="UP000307380">
    <property type="component" value="Unassembled WGS sequence"/>
</dbReference>
<keyword evidence="5 8" id="KW-1133">Transmembrane helix</keyword>
<feature type="transmembrane region" description="Helical" evidence="8">
    <location>
        <begin position="46"/>
        <end position="65"/>
    </location>
</feature>
<keyword evidence="2" id="KW-0813">Transport</keyword>
<evidence type="ECO:0000256" key="3">
    <source>
        <dbReference type="ARBA" id="ARBA00022475"/>
    </source>
</evidence>
<accession>A0A4S4FT24</accession>
<dbReference type="OrthoDB" id="9775268at2"/>
<dbReference type="InterPro" id="IPR036259">
    <property type="entry name" value="MFS_trans_sf"/>
</dbReference>
<protein>
    <submittedName>
        <fullName evidence="10">MFS transporter</fullName>
    </submittedName>
</protein>
<dbReference type="AlphaFoldDB" id="A0A4S4FT24"/>
<feature type="transmembrane region" description="Helical" evidence="8">
    <location>
        <begin position="220"/>
        <end position="240"/>
    </location>
</feature>
<evidence type="ECO:0000313" key="10">
    <source>
        <dbReference type="EMBL" id="THG32686.1"/>
    </source>
</evidence>
<dbReference type="RefSeq" id="WP_136424815.1">
    <property type="nucleotide sequence ID" value="NZ_SSSN01000009.1"/>
</dbReference>
<proteinExistence type="predicted"/>
<name>A0A4S4FT24_9MICO</name>
<dbReference type="CDD" id="cd06173">
    <property type="entry name" value="MFS_MefA_like"/>
    <property type="match status" value="1"/>
</dbReference>
<evidence type="ECO:0000256" key="6">
    <source>
        <dbReference type="ARBA" id="ARBA00023136"/>
    </source>
</evidence>
<feature type="compositionally biased region" description="Basic residues" evidence="7">
    <location>
        <begin position="475"/>
        <end position="485"/>
    </location>
</feature>
<feature type="transmembrane region" description="Helical" evidence="8">
    <location>
        <begin position="281"/>
        <end position="301"/>
    </location>
</feature>
<feature type="transmembrane region" description="Helical" evidence="8">
    <location>
        <begin position="255"/>
        <end position="274"/>
    </location>
</feature>
<evidence type="ECO:0000313" key="11">
    <source>
        <dbReference type="Proteomes" id="UP000307380"/>
    </source>
</evidence>
<dbReference type="PANTHER" id="PTHR23513:SF11">
    <property type="entry name" value="STAPHYLOFERRIN A TRANSPORTER"/>
    <property type="match status" value="1"/>
</dbReference>
<evidence type="ECO:0000256" key="8">
    <source>
        <dbReference type="SAM" id="Phobius"/>
    </source>
</evidence>
<feature type="domain" description="Major facilitator superfamily (MFS) profile" evidence="9">
    <location>
        <begin position="1"/>
        <end position="406"/>
    </location>
</feature>
<feature type="transmembrane region" description="Helical" evidence="8">
    <location>
        <begin position="341"/>
        <end position="364"/>
    </location>
</feature>
<comment type="caution">
    <text evidence="10">The sequence shown here is derived from an EMBL/GenBank/DDBJ whole genome shotgun (WGS) entry which is preliminary data.</text>
</comment>
<dbReference type="Gene3D" id="1.20.1250.20">
    <property type="entry name" value="MFS general substrate transporter like domains"/>
    <property type="match status" value="1"/>
</dbReference>
<dbReference type="EMBL" id="SSSN01000009">
    <property type="protein sequence ID" value="THG32686.1"/>
    <property type="molecule type" value="Genomic_DNA"/>
</dbReference>
<evidence type="ECO:0000256" key="4">
    <source>
        <dbReference type="ARBA" id="ARBA00022692"/>
    </source>
</evidence>
<evidence type="ECO:0000256" key="5">
    <source>
        <dbReference type="ARBA" id="ARBA00022989"/>
    </source>
</evidence>
<comment type="subcellular location">
    <subcellularLocation>
        <location evidence="1">Cell membrane</location>
        <topology evidence="1">Multi-pass membrane protein</topology>
    </subcellularLocation>
</comment>
<dbReference type="PROSITE" id="PS50850">
    <property type="entry name" value="MFS"/>
    <property type="match status" value="1"/>
</dbReference>
<feature type="transmembrane region" description="Helical" evidence="8">
    <location>
        <begin position="307"/>
        <end position="329"/>
    </location>
</feature>
<sequence length="496" mass="52248">MFRSLRIYNYRLWFFGALISNVGGWMQSTTQDWVVLTELTHNNAAAVGTTMALQFGPQLLLVPLTGAVVDRFDRRRLLLVTQTMLMLLAAGLGLLLLSGHAELWHVYGFALALGITNAFDAPARQTFVSDVVAGKDASNAVALNAASFNTARLIGPAVAGGLIVLVGSGWVFLINAFTFVAMIGALLALRTGELAHRPRPVRTGNPLVQGFRYVGSRSDLVVVISIVFLIGAFGLNFPIFSSTMAVMFGEGAGEYGILSSVLAIGSLTGALLAARRERARLRVVLIGAGAFGTAALIASLMPTYGTFAASTILIGFSSVTLLTTANGYVQTTTPSEVRGRVMSLYTATLMGGTLIGAPIVGWVADAFGPRWALGVASVSGYAAFAIGLGWLVFARGARLVRLPASRWRFGVAWSAATEAIADGDAEALPTGALQAVRPDPDDFSDQVAMTSPIRLPALPTGSPHTSSPDRDRSRARSSRAARSRRASIVSGGGWRG</sequence>
<dbReference type="PANTHER" id="PTHR23513">
    <property type="entry name" value="INTEGRAL MEMBRANE EFFLUX PROTEIN-RELATED"/>
    <property type="match status" value="1"/>
</dbReference>
<feature type="transmembrane region" description="Helical" evidence="8">
    <location>
        <begin position="162"/>
        <end position="189"/>
    </location>
</feature>
<keyword evidence="4 8" id="KW-0812">Transmembrane</keyword>
<reference evidence="10 11" key="1">
    <citation type="submission" date="2019-04" db="EMBL/GenBank/DDBJ databases">
        <authorList>
            <person name="Jiang L."/>
        </authorList>
    </citation>
    <scope>NUCLEOTIDE SEQUENCE [LARGE SCALE GENOMIC DNA]</scope>
    <source>
        <strain evidence="10 11">YIM 131861</strain>
    </source>
</reference>